<dbReference type="SUPFAM" id="SSF81383">
    <property type="entry name" value="F-box domain"/>
    <property type="match status" value="1"/>
</dbReference>
<dbReference type="InterPro" id="IPR001810">
    <property type="entry name" value="F-box_dom"/>
</dbReference>
<protein>
    <recommendedName>
        <fullName evidence="2">F-box domain-containing protein</fullName>
    </recommendedName>
</protein>
<keyword evidence="1" id="KW-0472">Membrane</keyword>
<feature type="non-terminal residue" evidence="3">
    <location>
        <position position="1"/>
    </location>
</feature>
<feature type="transmembrane region" description="Helical" evidence="1">
    <location>
        <begin position="150"/>
        <end position="175"/>
    </location>
</feature>
<dbReference type="CDD" id="cd09917">
    <property type="entry name" value="F-box_SF"/>
    <property type="match status" value="1"/>
</dbReference>
<dbReference type="InterPro" id="IPR036047">
    <property type="entry name" value="F-box-like_dom_sf"/>
</dbReference>
<accession>A0AA39YEV5</accession>
<keyword evidence="4" id="KW-1185">Reference proteome</keyword>
<keyword evidence="1" id="KW-1133">Transmembrane helix</keyword>
<gene>
    <name evidence="3" type="ORF">B0T16DRAFT_309078</name>
</gene>
<feature type="domain" description="F-box" evidence="2">
    <location>
        <begin position="2"/>
        <end position="47"/>
    </location>
</feature>
<name>A0AA39YEV5_9PEZI</name>
<evidence type="ECO:0000313" key="4">
    <source>
        <dbReference type="Proteomes" id="UP001174936"/>
    </source>
</evidence>
<feature type="transmembrane region" description="Helical" evidence="1">
    <location>
        <begin position="181"/>
        <end position="201"/>
    </location>
</feature>
<organism evidence="3 4">
    <name type="scientific">Cercophora newfieldiana</name>
    <dbReference type="NCBI Taxonomy" id="92897"/>
    <lineage>
        <taxon>Eukaryota</taxon>
        <taxon>Fungi</taxon>
        <taxon>Dikarya</taxon>
        <taxon>Ascomycota</taxon>
        <taxon>Pezizomycotina</taxon>
        <taxon>Sordariomycetes</taxon>
        <taxon>Sordariomycetidae</taxon>
        <taxon>Sordariales</taxon>
        <taxon>Lasiosphaeriaceae</taxon>
        <taxon>Cercophora</taxon>
    </lineage>
</organism>
<dbReference type="Gene3D" id="1.20.1280.50">
    <property type="match status" value="1"/>
</dbReference>
<feature type="transmembrane region" description="Helical" evidence="1">
    <location>
        <begin position="210"/>
        <end position="232"/>
    </location>
</feature>
<feature type="transmembrane region" description="Helical" evidence="1">
    <location>
        <begin position="12"/>
        <end position="28"/>
    </location>
</feature>
<reference evidence="3" key="1">
    <citation type="submission" date="2023-06" db="EMBL/GenBank/DDBJ databases">
        <title>Genome-scale phylogeny and comparative genomics of the fungal order Sordariales.</title>
        <authorList>
            <consortium name="Lawrence Berkeley National Laboratory"/>
            <person name="Hensen N."/>
            <person name="Bonometti L."/>
            <person name="Westerberg I."/>
            <person name="Brannstrom I.O."/>
            <person name="Guillou S."/>
            <person name="Cros-Aarteil S."/>
            <person name="Calhoun S."/>
            <person name="Haridas S."/>
            <person name="Kuo A."/>
            <person name="Mondo S."/>
            <person name="Pangilinan J."/>
            <person name="Riley R."/>
            <person name="Labutti K."/>
            <person name="Andreopoulos B."/>
            <person name="Lipzen A."/>
            <person name="Chen C."/>
            <person name="Yanf M."/>
            <person name="Daum C."/>
            <person name="Ng V."/>
            <person name="Clum A."/>
            <person name="Steindorff A."/>
            <person name="Ohm R."/>
            <person name="Martin F."/>
            <person name="Silar P."/>
            <person name="Natvig D."/>
            <person name="Lalanne C."/>
            <person name="Gautier V."/>
            <person name="Ament-Velasquez S.L."/>
            <person name="Kruys A."/>
            <person name="Hutchinson M.I."/>
            <person name="Powell A.J."/>
            <person name="Barry K."/>
            <person name="Miller A.N."/>
            <person name="Grigoriev I.V."/>
            <person name="Debuchy R."/>
            <person name="Gladieux P."/>
            <person name="Thoren M.H."/>
            <person name="Johannesson H."/>
        </authorList>
    </citation>
    <scope>NUCLEOTIDE SEQUENCE</scope>
    <source>
        <strain evidence="3">SMH2532-1</strain>
    </source>
</reference>
<keyword evidence="1" id="KW-0812">Transmembrane</keyword>
<sequence length="313" mass="35623">SPHHLLALPPELLLMIFTHLDFASIVHLRRTCHALRTLASPQQLRTLIGPMAMQTLVFGSCKTCLSSDSTRSKMVIPSPSDPGYPLASQCITCSLISGDTRLTVDKRAPLGNFEMADSCRWCGWPVLEARTTRHCEDFHAKCANAYHRRLFCFFIMGWVQLSLGVTAAAMAWRWFRDVPLVFGPTVTTFLLLWVCIFSLILRGRKSGRGILVTMLVELAILALWIPPVYYLAREFQVMVEQGKPIPRSSTVTMAMFALNMVFRLLNVLGNLIVLCGYDMTRRHRPNPGMWRKMIHPLLSRLVFWTYPQSLQRK</sequence>
<dbReference type="Proteomes" id="UP001174936">
    <property type="component" value="Unassembled WGS sequence"/>
</dbReference>
<evidence type="ECO:0000256" key="1">
    <source>
        <dbReference type="SAM" id="Phobius"/>
    </source>
</evidence>
<evidence type="ECO:0000313" key="3">
    <source>
        <dbReference type="EMBL" id="KAK0651069.1"/>
    </source>
</evidence>
<evidence type="ECO:0000259" key="2">
    <source>
        <dbReference type="PROSITE" id="PS50181"/>
    </source>
</evidence>
<dbReference type="PROSITE" id="PS50181">
    <property type="entry name" value="FBOX"/>
    <property type="match status" value="1"/>
</dbReference>
<proteinExistence type="predicted"/>
<feature type="transmembrane region" description="Helical" evidence="1">
    <location>
        <begin position="252"/>
        <end position="277"/>
    </location>
</feature>
<comment type="caution">
    <text evidence="3">The sequence shown here is derived from an EMBL/GenBank/DDBJ whole genome shotgun (WGS) entry which is preliminary data.</text>
</comment>
<feature type="non-terminal residue" evidence="3">
    <location>
        <position position="313"/>
    </location>
</feature>
<dbReference type="EMBL" id="JAULSV010000002">
    <property type="protein sequence ID" value="KAK0651069.1"/>
    <property type="molecule type" value="Genomic_DNA"/>
</dbReference>
<dbReference type="Pfam" id="PF12937">
    <property type="entry name" value="F-box-like"/>
    <property type="match status" value="1"/>
</dbReference>
<dbReference type="SMART" id="SM00256">
    <property type="entry name" value="FBOX"/>
    <property type="match status" value="1"/>
</dbReference>
<dbReference type="AlphaFoldDB" id="A0AA39YEV5"/>